<protein>
    <recommendedName>
        <fullName evidence="1">Reverse transcriptase domain-containing protein</fullName>
    </recommendedName>
</protein>
<dbReference type="PANTHER" id="PTHR31635">
    <property type="entry name" value="REVERSE TRANSCRIPTASE DOMAIN-CONTAINING PROTEIN-RELATED"/>
    <property type="match status" value="1"/>
</dbReference>
<keyword evidence="3" id="KW-1185">Reference proteome</keyword>
<evidence type="ECO:0000313" key="2">
    <source>
        <dbReference type="Ensembl" id="ENSDLAP00005011364.2"/>
    </source>
</evidence>
<dbReference type="CDD" id="cd01650">
    <property type="entry name" value="RT_nLTR_like"/>
    <property type="match status" value="1"/>
</dbReference>
<accession>A0A8C4DZD3</accession>
<dbReference type="AlphaFoldDB" id="A0A8C4DZD3"/>
<dbReference type="SUPFAM" id="SSF56672">
    <property type="entry name" value="DNA/RNA polymerases"/>
    <property type="match status" value="1"/>
</dbReference>
<dbReference type="Pfam" id="PF00078">
    <property type="entry name" value="RVT_1"/>
    <property type="match status" value="1"/>
</dbReference>
<dbReference type="Ensembl" id="ENSDLAT00005012444.2">
    <property type="protein sequence ID" value="ENSDLAP00005011364.2"/>
    <property type="gene ID" value="ENSDLAG00005005856.2"/>
</dbReference>
<reference evidence="2" key="2">
    <citation type="submission" date="2025-09" db="UniProtKB">
        <authorList>
            <consortium name="Ensembl"/>
        </authorList>
    </citation>
    <scope>IDENTIFICATION</scope>
</reference>
<evidence type="ECO:0000259" key="1">
    <source>
        <dbReference type="PROSITE" id="PS50878"/>
    </source>
</evidence>
<organism evidence="2 3">
    <name type="scientific">Dicentrarchus labrax</name>
    <name type="common">European seabass</name>
    <name type="synonym">Morone labrax</name>
    <dbReference type="NCBI Taxonomy" id="13489"/>
    <lineage>
        <taxon>Eukaryota</taxon>
        <taxon>Metazoa</taxon>
        <taxon>Chordata</taxon>
        <taxon>Craniata</taxon>
        <taxon>Vertebrata</taxon>
        <taxon>Euteleostomi</taxon>
        <taxon>Actinopterygii</taxon>
        <taxon>Neopterygii</taxon>
        <taxon>Teleostei</taxon>
        <taxon>Neoteleostei</taxon>
        <taxon>Acanthomorphata</taxon>
        <taxon>Eupercaria</taxon>
        <taxon>Moronidae</taxon>
        <taxon>Dicentrarchus</taxon>
    </lineage>
</organism>
<reference evidence="2" key="1">
    <citation type="submission" date="2025-08" db="UniProtKB">
        <authorList>
            <consortium name="Ensembl"/>
        </authorList>
    </citation>
    <scope>IDENTIFICATION</scope>
</reference>
<dbReference type="PROSITE" id="PS50878">
    <property type="entry name" value="RT_POL"/>
    <property type="match status" value="1"/>
</dbReference>
<evidence type="ECO:0000313" key="3">
    <source>
        <dbReference type="Proteomes" id="UP000694389"/>
    </source>
</evidence>
<dbReference type="InterPro" id="IPR000477">
    <property type="entry name" value="RT_dom"/>
</dbReference>
<dbReference type="GeneTree" id="ENSGT00940000163630"/>
<feature type="domain" description="Reverse transcriptase" evidence="1">
    <location>
        <begin position="1"/>
        <end position="195"/>
    </location>
</feature>
<sequence>MRTLLHLIWMNRTNPHPVSAISLDAQKAFDRVEWAFLFATLSKFGFGNGFCRWIKVLYSSPKAAVFTNGIISQFFSITRSTRQGCSLSPLLFTIFLEPLAMSITAESRIKGVIGGGREHKLFLYADNILVLSRDLANSVSVLLETIEAYSKVSGYCINWHKSEAMPVSQTCSHKQLSAFDFKWLPKGMKYLGIELDPDIKEIMTTNIEKVLNKIQANLDNWSKLHLTLWGKVNTIKMVVAPQINYITGMIPICIPKQLLVRYDKMIKLCLWDGKKTQIRLDKLFESKKRGGLSLPNIKYYSVAFEMSKLTGHWDEAGADLDWVLIERELTSPFKPMEALAQTAKNEKNKVINPILGHSKMVWQEVHKRCKISQYTQKYSSIWHNPKIKRERQPIYWARWLRKDIRIIDDLFENGNFLSFIRLQEKFYLEGRGHFWKYLQIRHCIKELVPVGQDRSPIECYLQLPKIHHKASRWFEMCPWTNNNGCSNLKMIWEKDLSCTLDVKTWEGILSNTEEYIREARGKFIQYKIIHRYYFTPSRLNRMGLINNDLCWKCGVESGTFIHALWECSKILPLWEKVIDYMSKSFNCELPRSPRLCLLGDRTMVPLLNKYSFRILKTGLITCARTILRCWREPQAPTLSMWKTQMMGTVACEKMLGRLNCENDMIKEKWDSSGRQMC</sequence>
<name>A0A8C4DZD3_DICLA</name>
<dbReference type="Proteomes" id="UP000694389">
    <property type="component" value="Unassembled WGS sequence"/>
</dbReference>
<dbReference type="PANTHER" id="PTHR31635:SF196">
    <property type="entry name" value="REVERSE TRANSCRIPTASE DOMAIN-CONTAINING PROTEIN-RELATED"/>
    <property type="match status" value="1"/>
</dbReference>
<dbReference type="InterPro" id="IPR043502">
    <property type="entry name" value="DNA/RNA_pol_sf"/>
</dbReference>
<proteinExistence type="predicted"/>